<sequence>MQWTYGERLGRPFLVVGIGPMEGRVWHRVASIGRRDQEGDKQNVDAEFVKQLEGEFGFIKCLEEFKGQDVDKEANCLGFTSWSNSGHYTIDFGWGKPAWAS</sequence>
<evidence type="ECO:0000313" key="1">
    <source>
        <dbReference type="EMBL" id="KAH7848140.1"/>
    </source>
</evidence>
<evidence type="ECO:0000313" key="2">
    <source>
        <dbReference type="Proteomes" id="UP000828048"/>
    </source>
</evidence>
<gene>
    <name evidence="1" type="ORF">Vadar_034161</name>
</gene>
<comment type="caution">
    <text evidence="1">The sequence shown here is derived from an EMBL/GenBank/DDBJ whole genome shotgun (WGS) entry which is preliminary data.</text>
</comment>
<keyword evidence="2" id="KW-1185">Reference proteome</keyword>
<name>A0ACB7Y5E0_9ERIC</name>
<dbReference type="Proteomes" id="UP000828048">
    <property type="component" value="Chromosome 5"/>
</dbReference>
<accession>A0ACB7Y5E0</accession>
<organism evidence="1 2">
    <name type="scientific">Vaccinium darrowii</name>
    <dbReference type="NCBI Taxonomy" id="229202"/>
    <lineage>
        <taxon>Eukaryota</taxon>
        <taxon>Viridiplantae</taxon>
        <taxon>Streptophyta</taxon>
        <taxon>Embryophyta</taxon>
        <taxon>Tracheophyta</taxon>
        <taxon>Spermatophyta</taxon>
        <taxon>Magnoliopsida</taxon>
        <taxon>eudicotyledons</taxon>
        <taxon>Gunneridae</taxon>
        <taxon>Pentapetalae</taxon>
        <taxon>asterids</taxon>
        <taxon>Ericales</taxon>
        <taxon>Ericaceae</taxon>
        <taxon>Vaccinioideae</taxon>
        <taxon>Vaccinieae</taxon>
        <taxon>Vaccinium</taxon>
    </lineage>
</organism>
<reference evidence="1 2" key="1">
    <citation type="journal article" date="2021" name="Hortic Res">
        <title>High-quality reference genome and annotation aids understanding of berry development for evergreen blueberry (Vaccinium darrowii).</title>
        <authorList>
            <person name="Yu J."/>
            <person name="Hulse-Kemp A.M."/>
            <person name="Babiker E."/>
            <person name="Staton M."/>
        </authorList>
    </citation>
    <scope>NUCLEOTIDE SEQUENCE [LARGE SCALE GENOMIC DNA]</scope>
    <source>
        <strain evidence="2">cv. NJ 8807/NJ 8810</strain>
        <tissue evidence="1">Young leaf</tissue>
    </source>
</reference>
<protein>
    <submittedName>
        <fullName evidence="1">Uncharacterized protein</fullName>
    </submittedName>
</protein>
<proteinExistence type="predicted"/>
<dbReference type="EMBL" id="CM037155">
    <property type="protein sequence ID" value="KAH7848140.1"/>
    <property type="molecule type" value="Genomic_DNA"/>
</dbReference>